<proteinExistence type="predicted"/>
<accession>A0A5N1JVS6</accession>
<keyword evidence="2" id="KW-1185">Reference proteome</keyword>
<evidence type="ECO:0000313" key="2">
    <source>
        <dbReference type="Proteomes" id="UP000327108"/>
    </source>
</evidence>
<organism evidence="1 2">
    <name type="scientific">Ochrobactrum quorumnocens</name>
    <dbReference type="NCBI Taxonomy" id="271865"/>
    <lineage>
        <taxon>Bacteria</taxon>
        <taxon>Pseudomonadati</taxon>
        <taxon>Pseudomonadota</taxon>
        <taxon>Alphaproteobacteria</taxon>
        <taxon>Hyphomicrobiales</taxon>
        <taxon>Brucellaceae</taxon>
        <taxon>Brucella/Ochrobactrum group</taxon>
        <taxon>Ochrobactrum</taxon>
    </lineage>
</organism>
<protein>
    <recommendedName>
        <fullName evidence="3">GGDEF domain-containing protein</fullName>
    </recommendedName>
</protein>
<comment type="caution">
    <text evidence="1">The sequence shown here is derived from an EMBL/GenBank/DDBJ whole genome shotgun (WGS) entry which is preliminary data.</text>
</comment>
<sequence length="57" mass="6247">MGDAILVATAKRLMAVAGDGERVAWIGGDEFLFAHCDDQQSGLRQGVQLSRRWVTRS</sequence>
<dbReference type="Gene3D" id="3.30.70.270">
    <property type="match status" value="1"/>
</dbReference>
<dbReference type="SUPFAM" id="SSF55073">
    <property type="entry name" value="Nucleotide cyclase"/>
    <property type="match status" value="1"/>
</dbReference>
<dbReference type="InterPro" id="IPR043128">
    <property type="entry name" value="Rev_trsase/Diguanyl_cyclase"/>
</dbReference>
<dbReference type="AlphaFoldDB" id="A0A5N1JVS6"/>
<reference evidence="1 2" key="1">
    <citation type="submission" date="2019-09" db="EMBL/GenBank/DDBJ databases">
        <title>Biological control of the noxious weed angled onion (Allium triquetrum) thwarted by endophytic bacteria in Victoria, Australia.</title>
        <authorList>
            <person name="Tehranchian P."/>
            <person name="Adair R.J."/>
            <person name="Van T.H."/>
            <person name="Morrison P.D."/>
            <person name="Williams H."/>
            <person name="Lawrie A.C."/>
        </authorList>
    </citation>
    <scope>NUCLEOTIDE SEQUENCE [LARGE SCALE GENOMIC DNA]</scope>
    <source>
        <strain evidence="1 2">RPTAtOch1</strain>
    </source>
</reference>
<name>A0A5N1JVS6_9HYPH</name>
<dbReference type="InterPro" id="IPR029787">
    <property type="entry name" value="Nucleotide_cyclase"/>
</dbReference>
<evidence type="ECO:0008006" key="3">
    <source>
        <dbReference type="Google" id="ProtNLM"/>
    </source>
</evidence>
<dbReference type="EMBL" id="VYXQ01000008">
    <property type="protein sequence ID" value="KAA9368232.1"/>
    <property type="molecule type" value="Genomic_DNA"/>
</dbReference>
<gene>
    <name evidence="1" type="ORF">F3W84_10095</name>
</gene>
<evidence type="ECO:0000313" key="1">
    <source>
        <dbReference type="EMBL" id="KAA9368232.1"/>
    </source>
</evidence>
<dbReference type="Proteomes" id="UP000327108">
    <property type="component" value="Unassembled WGS sequence"/>
</dbReference>